<feature type="compositionally biased region" description="Low complexity" evidence="3">
    <location>
        <begin position="259"/>
        <end position="270"/>
    </location>
</feature>
<organism evidence="6 7">
    <name type="scientific">Ceraceosorus bombacis</name>
    <dbReference type="NCBI Taxonomy" id="401625"/>
    <lineage>
        <taxon>Eukaryota</taxon>
        <taxon>Fungi</taxon>
        <taxon>Dikarya</taxon>
        <taxon>Basidiomycota</taxon>
        <taxon>Ustilaginomycotina</taxon>
        <taxon>Exobasidiomycetes</taxon>
        <taxon>Ceraceosorales</taxon>
        <taxon>Ceraceosoraceae</taxon>
        <taxon>Ceraceosorus</taxon>
    </lineage>
</organism>
<name>A0A0P1BK11_9BASI</name>
<sequence length="913" mass="99384">MMATSALVLLLLLAHPSLGTKPGHHLRRAEQQRLQRRDPNDHCWHKGQLWFYALKLKGKREAMQARLRSPKQARKDVLLGQCDSACTSLHLTSSARKLALGCDGTPAVPPEDEAAPQAWRERFPFKTGTCWVDAGPGAELSAVRRTADVNDVFQGDEVSTWRAVSAMLTFKQACEEAKGYFLALDSMLHYSTLRAVLRRAEKELPRLSQKSLHSSRFASATPRDSSILSSAAGLTHRAQLNAASTSATPAEDAVKRIPSSVRSSQQTASSDLHSGRKAFAPRLTFPFPTSIPSWYAGHMYRAMRSLPSLLNRSPPPLIIEVRDARLPLSSVNPAFERMLRRNSNAKSRQNKGKGKEVEPADAEGAQDEPQGGFVGPNQSLEGLAMRRNWRQRRLVVYAKKDLIASELQEPIRQAFARHGEEVLFVDTRVDGDVRMILSWVHARAALVSDFGDDALQSSSKPKGKHLSGAFRHTPTPENGARLVIVGSPNVGKSSLLNALRRVGTGKGKAASTAPEPGHTRKLTGTVRITKAGQSSLRRPEAETQEAGAKGLFTLGGDGTEGASELHQHAADKRPEQVPIYVYDTPGIMVPYLGKGVAGAEKGIKLAVANGMKSSLFDTRGLVDYLLFRFNLKFAFAQHQASTTLPVTSAKAPLPVYLSQLPLPAFSGPDQPPLGPTNSIEELLYAVAARAPGTMSKGGERDLDATATFMLQRWREGKMGRDCGELDMGCDEVPTLNFEGADSVGTVQGHQQLPITALQAQVLKVELQERSDPIRRINAMVDRHFAELQQAEQAGVATSARPARGAGRRDWLASRNKAPASAHAASGAARAVEPASTSVTPRLRTIDPSNPLMSRHQRKKVAKMKSLNKFKERYRTRMSGNASASSSTSQSRTHAMRRRRQAISKGAGAARADR</sequence>
<feature type="compositionally biased region" description="Low complexity" evidence="3">
    <location>
        <begin position="812"/>
        <end position="830"/>
    </location>
</feature>
<feature type="region of interest" description="Disordered" evidence="3">
    <location>
        <begin position="505"/>
        <end position="524"/>
    </location>
</feature>
<dbReference type="Gene3D" id="1.10.1580.10">
    <property type="match status" value="1"/>
</dbReference>
<reference evidence="6 7" key="1">
    <citation type="submission" date="2014-09" db="EMBL/GenBank/DDBJ databases">
        <authorList>
            <person name="Magalhaes I.L.F."/>
            <person name="Oliveira U."/>
            <person name="Santos F.R."/>
            <person name="Vidigal T.H.D.A."/>
            <person name="Brescovit A.D."/>
            <person name="Santos A.J."/>
        </authorList>
    </citation>
    <scope>NUCLEOTIDE SEQUENCE [LARGE SCALE GENOMIC DNA]</scope>
</reference>
<evidence type="ECO:0000256" key="2">
    <source>
        <dbReference type="ARBA" id="ARBA00023134"/>
    </source>
</evidence>
<dbReference type="AlphaFoldDB" id="A0A0P1BK11"/>
<feature type="chain" id="PRO_5006059573" evidence="4">
    <location>
        <begin position="20"/>
        <end position="913"/>
    </location>
</feature>
<evidence type="ECO:0000313" key="6">
    <source>
        <dbReference type="EMBL" id="CEH16296.1"/>
    </source>
</evidence>
<feature type="region of interest" description="Disordered" evidence="3">
    <location>
        <begin position="242"/>
        <end position="275"/>
    </location>
</feature>
<dbReference type="GO" id="GO:0005525">
    <property type="term" value="F:GTP binding"/>
    <property type="evidence" value="ECO:0007669"/>
    <property type="project" value="UniProtKB-KW"/>
</dbReference>
<dbReference type="Gene3D" id="3.40.50.300">
    <property type="entry name" value="P-loop containing nucleotide triphosphate hydrolases"/>
    <property type="match status" value="1"/>
</dbReference>
<evidence type="ECO:0000256" key="4">
    <source>
        <dbReference type="SAM" id="SignalP"/>
    </source>
</evidence>
<dbReference type="Pfam" id="PF01926">
    <property type="entry name" value="MMR_HSR1"/>
    <property type="match status" value="1"/>
</dbReference>
<dbReference type="PANTHER" id="PTHR45782">
    <property type="entry name" value="MITOCHONDRIAL RIBOSOME-ASSOCIATED GTPASE 1"/>
    <property type="match status" value="1"/>
</dbReference>
<dbReference type="InterPro" id="IPR006073">
    <property type="entry name" value="GTP-bd"/>
</dbReference>
<feature type="domain" description="G" evidence="5">
    <location>
        <begin position="482"/>
        <end position="592"/>
    </location>
</feature>
<feature type="compositionally biased region" description="Basic residues" evidence="3">
    <location>
        <begin position="854"/>
        <end position="867"/>
    </location>
</feature>
<proteinExistence type="predicted"/>
<evidence type="ECO:0000313" key="7">
    <source>
        <dbReference type="Proteomes" id="UP000054845"/>
    </source>
</evidence>
<dbReference type="GO" id="GO:0003924">
    <property type="term" value="F:GTPase activity"/>
    <property type="evidence" value="ECO:0007669"/>
    <property type="project" value="TreeGrafter"/>
</dbReference>
<dbReference type="SUPFAM" id="SSF52540">
    <property type="entry name" value="P-loop containing nucleoside triphosphate hydrolases"/>
    <property type="match status" value="1"/>
</dbReference>
<feature type="compositionally biased region" description="Low complexity" evidence="3">
    <location>
        <begin position="878"/>
        <end position="890"/>
    </location>
</feature>
<keyword evidence="2" id="KW-0342">GTP-binding</keyword>
<keyword evidence="7" id="KW-1185">Reference proteome</keyword>
<accession>A0A0P1BK11</accession>
<evidence type="ECO:0000256" key="1">
    <source>
        <dbReference type="ARBA" id="ARBA00022741"/>
    </source>
</evidence>
<dbReference type="Proteomes" id="UP000054845">
    <property type="component" value="Unassembled WGS sequence"/>
</dbReference>
<dbReference type="EMBL" id="CCYA01000278">
    <property type="protein sequence ID" value="CEH16296.1"/>
    <property type="molecule type" value="Genomic_DNA"/>
</dbReference>
<dbReference type="PANTHER" id="PTHR45782:SF4">
    <property type="entry name" value="MITOCHONDRIAL RIBOSOME-ASSOCIATED GTPASE 1"/>
    <property type="match status" value="1"/>
</dbReference>
<dbReference type="STRING" id="401625.A0A0P1BK11"/>
<evidence type="ECO:0000259" key="5">
    <source>
        <dbReference type="Pfam" id="PF01926"/>
    </source>
</evidence>
<feature type="region of interest" description="Disordered" evidence="3">
    <location>
        <begin position="791"/>
        <end position="913"/>
    </location>
</feature>
<keyword evidence="1" id="KW-0547">Nucleotide-binding</keyword>
<dbReference type="GO" id="GO:0032543">
    <property type="term" value="P:mitochondrial translation"/>
    <property type="evidence" value="ECO:0007669"/>
    <property type="project" value="TreeGrafter"/>
</dbReference>
<keyword evidence="4" id="KW-0732">Signal</keyword>
<dbReference type="GO" id="GO:0005739">
    <property type="term" value="C:mitochondrion"/>
    <property type="evidence" value="ECO:0007669"/>
    <property type="project" value="TreeGrafter"/>
</dbReference>
<feature type="region of interest" description="Disordered" evidence="3">
    <location>
        <begin position="455"/>
        <end position="475"/>
    </location>
</feature>
<dbReference type="InterPro" id="IPR023179">
    <property type="entry name" value="GTP-bd_ortho_bundle_sf"/>
</dbReference>
<protein>
    <submittedName>
        <fullName evidence="6">Conserved ATP/GTP binding protein</fullName>
    </submittedName>
</protein>
<dbReference type="InterPro" id="IPR027417">
    <property type="entry name" value="P-loop_NTPase"/>
</dbReference>
<evidence type="ECO:0000256" key="3">
    <source>
        <dbReference type="SAM" id="MobiDB-lite"/>
    </source>
</evidence>
<feature type="signal peptide" evidence="4">
    <location>
        <begin position="1"/>
        <end position="19"/>
    </location>
</feature>
<dbReference type="OrthoDB" id="269151at2759"/>
<feature type="region of interest" description="Disordered" evidence="3">
    <location>
        <begin position="337"/>
        <end position="379"/>
    </location>
</feature>